<accession>A0ABD5SP67</accession>
<organism evidence="1 2">
    <name type="scientific">Natrinema soli</name>
    <dbReference type="NCBI Taxonomy" id="1930624"/>
    <lineage>
        <taxon>Archaea</taxon>
        <taxon>Methanobacteriati</taxon>
        <taxon>Methanobacteriota</taxon>
        <taxon>Stenosarchaea group</taxon>
        <taxon>Halobacteria</taxon>
        <taxon>Halobacteriales</taxon>
        <taxon>Natrialbaceae</taxon>
        <taxon>Natrinema</taxon>
    </lineage>
</organism>
<dbReference type="RefSeq" id="WP_273738212.1">
    <property type="nucleotide sequence ID" value="NZ_JAQIVI010000132.1"/>
</dbReference>
<sequence length="53" mass="5940">MDTLFPQTGSNLCRVCAEPVVDGRWNYCSERCRNIANAVSRPRGAGDGLKQYY</sequence>
<gene>
    <name evidence="1" type="ORF">ACFQE6_09255</name>
</gene>
<evidence type="ECO:0000313" key="2">
    <source>
        <dbReference type="Proteomes" id="UP001596383"/>
    </source>
</evidence>
<evidence type="ECO:0000313" key="1">
    <source>
        <dbReference type="EMBL" id="MFC6765176.1"/>
    </source>
</evidence>
<comment type="caution">
    <text evidence="1">The sequence shown here is derived from an EMBL/GenBank/DDBJ whole genome shotgun (WGS) entry which is preliminary data.</text>
</comment>
<dbReference type="EMBL" id="JBHSWV010000132">
    <property type="protein sequence ID" value="MFC6765176.1"/>
    <property type="molecule type" value="Genomic_DNA"/>
</dbReference>
<proteinExistence type="predicted"/>
<reference evidence="1 2" key="1">
    <citation type="journal article" date="2019" name="Int. J. Syst. Evol. Microbiol.">
        <title>The Global Catalogue of Microorganisms (GCM) 10K type strain sequencing project: providing services to taxonomists for standard genome sequencing and annotation.</title>
        <authorList>
            <consortium name="The Broad Institute Genomics Platform"/>
            <consortium name="The Broad Institute Genome Sequencing Center for Infectious Disease"/>
            <person name="Wu L."/>
            <person name="Ma J."/>
        </authorList>
    </citation>
    <scope>NUCLEOTIDE SEQUENCE [LARGE SCALE GENOMIC DNA]</scope>
    <source>
        <strain evidence="1 2">LMG 29247</strain>
    </source>
</reference>
<dbReference type="Proteomes" id="UP001596383">
    <property type="component" value="Unassembled WGS sequence"/>
</dbReference>
<name>A0ABD5SP67_9EURY</name>
<keyword evidence="2" id="KW-1185">Reference proteome</keyword>
<protein>
    <recommendedName>
        <fullName evidence="3">DUF2116 family Zn-ribbon domain-containing protein</fullName>
    </recommendedName>
</protein>
<dbReference type="AlphaFoldDB" id="A0ABD5SP67"/>
<evidence type="ECO:0008006" key="3">
    <source>
        <dbReference type="Google" id="ProtNLM"/>
    </source>
</evidence>